<keyword evidence="3" id="KW-0633">Potassium transport</keyword>
<evidence type="ECO:0000313" key="19">
    <source>
        <dbReference type="Proteomes" id="UP000515160"/>
    </source>
</evidence>
<evidence type="ECO:0000256" key="9">
    <source>
        <dbReference type="ARBA" id="ARBA00023065"/>
    </source>
</evidence>
<keyword evidence="11" id="KW-0325">Glycoprotein</keyword>
<dbReference type="PRINTS" id="PR01463">
    <property type="entry name" value="EAGCHANLFMLY"/>
</dbReference>
<feature type="region of interest" description="Disordered" evidence="14">
    <location>
        <begin position="1331"/>
        <end position="1356"/>
    </location>
</feature>
<keyword evidence="7" id="KW-0630">Potassium</keyword>
<evidence type="ECO:0000256" key="14">
    <source>
        <dbReference type="SAM" id="MobiDB-lite"/>
    </source>
</evidence>
<evidence type="ECO:0000313" key="20">
    <source>
        <dbReference type="RefSeq" id="XP_051860889.1"/>
    </source>
</evidence>
<dbReference type="SMART" id="SM00086">
    <property type="entry name" value="PAC"/>
    <property type="match status" value="1"/>
</dbReference>
<evidence type="ECO:0000256" key="11">
    <source>
        <dbReference type="ARBA" id="ARBA00023180"/>
    </source>
</evidence>
<evidence type="ECO:0000256" key="4">
    <source>
        <dbReference type="ARBA" id="ARBA00022692"/>
    </source>
</evidence>
<dbReference type="InterPro" id="IPR003950">
    <property type="entry name" value="K_chnl_volt-dep_ELK"/>
</dbReference>
<comment type="subcellular location">
    <subcellularLocation>
        <location evidence="1">Membrane</location>
        <topology evidence="1">Multi-pass membrane protein</topology>
    </subcellularLocation>
</comment>
<gene>
    <name evidence="20" type="primary">LOC117567443</name>
</gene>
<dbReference type="Pfam" id="PF00520">
    <property type="entry name" value="Ion_trans"/>
    <property type="match status" value="1"/>
</dbReference>
<dbReference type="GO" id="GO:0042391">
    <property type="term" value="P:regulation of membrane potential"/>
    <property type="evidence" value="ECO:0007669"/>
    <property type="project" value="TreeGrafter"/>
</dbReference>
<dbReference type="GO" id="GO:0034702">
    <property type="term" value="C:monoatomic ion channel complex"/>
    <property type="evidence" value="ECO:0007669"/>
    <property type="project" value="UniProtKB-KW"/>
</dbReference>
<keyword evidence="10 15" id="KW-0472">Membrane</keyword>
<evidence type="ECO:0000256" key="7">
    <source>
        <dbReference type="ARBA" id="ARBA00022958"/>
    </source>
</evidence>
<dbReference type="InterPro" id="IPR000014">
    <property type="entry name" value="PAS"/>
</dbReference>
<feature type="region of interest" description="Disordered" evidence="14">
    <location>
        <begin position="1065"/>
        <end position="1086"/>
    </location>
</feature>
<dbReference type="InterPro" id="IPR003938">
    <property type="entry name" value="K_chnl_volt-dep_EAG/ELK/ERG"/>
</dbReference>
<organism evidence="19 20">
    <name type="scientific">Drosophila albomicans</name>
    <name type="common">Fruit fly</name>
    <dbReference type="NCBI Taxonomy" id="7291"/>
    <lineage>
        <taxon>Eukaryota</taxon>
        <taxon>Metazoa</taxon>
        <taxon>Ecdysozoa</taxon>
        <taxon>Arthropoda</taxon>
        <taxon>Hexapoda</taxon>
        <taxon>Insecta</taxon>
        <taxon>Pterygota</taxon>
        <taxon>Neoptera</taxon>
        <taxon>Endopterygota</taxon>
        <taxon>Diptera</taxon>
        <taxon>Brachycera</taxon>
        <taxon>Muscomorpha</taxon>
        <taxon>Ephydroidea</taxon>
        <taxon>Drosophilidae</taxon>
        <taxon>Drosophila</taxon>
    </lineage>
</organism>
<keyword evidence="19" id="KW-1185">Reference proteome</keyword>
<feature type="transmembrane region" description="Helical" evidence="15">
    <location>
        <begin position="484"/>
        <end position="508"/>
    </location>
</feature>
<keyword evidence="12" id="KW-0407">Ion channel</keyword>
<keyword evidence="9" id="KW-0406">Ion transport</keyword>
<dbReference type="Gene3D" id="1.10.287.70">
    <property type="match status" value="1"/>
</dbReference>
<feature type="compositionally biased region" description="Polar residues" evidence="14">
    <location>
        <begin position="1176"/>
        <end position="1207"/>
    </location>
</feature>
<dbReference type="CDD" id="cd00130">
    <property type="entry name" value="PAS"/>
    <property type="match status" value="1"/>
</dbReference>
<dbReference type="InterPro" id="IPR000700">
    <property type="entry name" value="PAS-assoc_C"/>
</dbReference>
<evidence type="ECO:0000259" key="16">
    <source>
        <dbReference type="PROSITE" id="PS50042"/>
    </source>
</evidence>
<feature type="compositionally biased region" description="Gly residues" evidence="14">
    <location>
        <begin position="767"/>
        <end position="779"/>
    </location>
</feature>
<feature type="compositionally biased region" description="Low complexity" evidence="14">
    <location>
        <begin position="1134"/>
        <end position="1150"/>
    </location>
</feature>
<protein>
    <submittedName>
        <fullName evidence="20">Potassium voltage-gated channel subfamily H member 8</fullName>
    </submittedName>
</protein>
<proteinExistence type="predicted"/>
<dbReference type="GO" id="GO:0005886">
    <property type="term" value="C:plasma membrane"/>
    <property type="evidence" value="ECO:0007669"/>
    <property type="project" value="TreeGrafter"/>
</dbReference>
<evidence type="ECO:0000256" key="3">
    <source>
        <dbReference type="ARBA" id="ARBA00022538"/>
    </source>
</evidence>
<dbReference type="Proteomes" id="UP000515160">
    <property type="component" value="Chromosome 3"/>
</dbReference>
<feature type="region of interest" description="Disordered" evidence="14">
    <location>
        <begin position="1134"/>
        <end position="1210"/>
    </location>
</feature>
<dbReference type="Pfam" id="PF13426">
    <property type="entry name" value="PAS_9"/>
    <property type="match status" value="1"/>
</dbReference>
<feature type="transmembrane region" description="Helical" evidence="15">
    <location>
        <begin position="260"/>
        <end position="283"/>
    </location>
</feature>
<dbReference type="PROSITE" id="PS50113">
    <property type="entry name" value="PAC"/>
    <property type="match status" value="1"/>
</dbReference>
<keyword evidence="6" id="KW-0851">Voltage-gated channel</keyword>
<accession>A0A9C6SRZ8</accession>
<dbReference type="CTD" id="37047"/>
<dbReference type="InterPro" id="IPR018490">
    <property type="entry name" value="cNMP-bd_dom_sf"/>
</dbReference>
<dbReference type="GeneID" id="117567443"/>
<keyword evidence="5" id="KW-0631">Potassium channel</keyword>
<feature type="compositionally biased region" description="Low complexity" evidence="14">
    <location>
        <begin position="780"/>
        <end position="797"/>
    </location>
</feature>
<feature type="compositionally biased region" description="Low complexity" evidence="14">
    <location>
        <begin position="1164"/>
        <end position="1175"/>
    </location>
</feature>
<feature type="domain" description="Cyclic nucleotide-binding" evidence="16">
    <location>
        <begin position="586"/>
        <end position="650"/>
    </location>
</feature>
<feature type="transmembrane region" description="Helical" evidence="15">
    <location>
        <begin position="392"/>
        <end position="417"/>
    </location>
</feature>
<feature type="compositionally biased region" description="Acidic residues" evidence="14">
    <location>
        <begin position="841"/>
        <end position="851"/>
    </location>
</feature>
<dbReference type="Gene3D" id="1.10.1200.260">
    <property type="match status" value="1"/>
</dbReference>
<evidence type="ECO:0000259" key="18">
    <source>
        <dbReference type="PROSITE" id="PS50113"/>
    </source>
</evidence>
<feature type="domain" description="PAS" evidence="17">
    <location>
        <begin position="35"/>
        <end position="89"/>
    </location>
</feature>
<dbReference type="PANTHER" id="PTHR10217">
    <property type="entry name" value="VOLTAGE AND LIGAND GATED POTASSIUM CHANNEL"/>
    <property type="match status" value="1"/>
</dbReference>
<dbReference type="SUPFAM" id="SSF51206">
    <property type="entry name" value="cAMP-binding domain-like"/>
    <property type="match status" value="1"/>
</dbReference>
<evidence type="ECO:0000256" key="13">
    <source>
        <dbReference type="ARBA" id="ARBA00034430"/>
    </source>
</evidence>
<dbReference type="Gene3D" id="3.30.450.20">
    <property type="entry name" value="PAS domain"/>
    <property type="match status" value="1"/>
</dbReference>
<dbReference type="FunFam" id="2.60.120.10:FF:000097">
    <property type="entry name" value="Eag-like K[+] channel, isoform B"/>
    <property type="match status" value="1"/>
</dbReference>
<dbReference type="PROSITE" id="PS50112">
    <property type="entry name" value="PAS"/>
    <property type="match status" value="1"/>
</dbReference>
<dbReference type="InterPro" id="IPR035965">
    <property type="entry name" value="PAS-like_dom_sf"/>
</dbReference>
<evidence type="ECO:0000256" key="10">
    <source>
        <dbReference type="ARBA" id="ARBA00023136"/>
    </source>
</evidence>
<dbReference type="InterPro" id="IPR005821">
    <property type="entry name" value="Ion_trans_dom"/>
</dbReference>
<evidence type="ECO:0000256" key="6">
    <source>
        <dbReference type="ARBA" id="ARBA00022882"/>
    </source>
</evidence>
<evidence type="ECO:0000256" key="2">
    <source>
        <dbReference type="ARBA" id="ARBA00022448"/>
    </source>
</evidence>
<dbReference type="SUPFAM" id="SSF55785">
    <property type="entry name" value="PYP-like sensor domain (PAS domain)"/>
    <property type="match status" value="1"/>
</dbReference>
<dbReference type="NCBIfam" id="TIGR00229">
    <property type="entry name" value="sensory_box"/>
    <property type="match status" value="1"/>
</dbReference>
<feature type="compositionally biased region" description="Acidic residues" evidence="14">
    <location>
        <begin position="747"/>
        <end position="760"/>
    </location>
</feature>
<dbReference type="PROSITE" id="PS50042">
    <property type="entry name" value="CNMP_BINDING_3"/>
    <property type="match status" value="1"/>
</dbReference>
<dbReference type="PRINTS" id="PR01465">
    <property type="entry name" value="ELKCHANNEL"/>
</dbReference>
<dbReference type="InterPro" id="IPR001610">
    <property type="entry name" value="PAC"/>
</dbReference>
<reference evidence="20" key="1">
    <citation type="submission" date="2025-08" db="UniProtKB">
        <authorList>
            <consortium name="RefSeq"/>
        </authorList>
    </citation>
    <scope>IDENTIFICATION</scope>
    <source>
        <strain evidence="20">15112-1751.03</strain>
        <tissue evidence="20">Whole Adult</tissue>
    </source>
</reference>
<dbReference type="FunFam" id="1.10.1200.260:FF:000002">
    <property type="entry name" value="Potassium voltage-gated channel subfamily H member 8"/>
    <property type="match status" value="1"/>
</dbReference>
<comment type="catalytic activity">
    <reaction evidence="13">
        <text>K(+)(in) = K(+)(out)</text>
        <dbReference type="Rhea" id="RHEA:29463"/>
        <dbReference type="ChEBI" id="CHEBI:29103"/>
    </reaction>
</comment>
<keyword evidence="4 15" id="KW-0812">Transmembrane</keyword>
<feature type="domain" description="PAC" evidence="18">
    <location>
        <begin position="92"/>
        <end position="144"/>
    </location>
</feature>
<dbReference type="OrthoDB" id="447251at2759"/>
<dbReference type="InterPro" id="IPR014710">
    <property type="entry name" value="RmlC-like_jellyroll"/>
</dbReference>
<evidence type="ECO:0000256" key="5">
    <source>
        <dbReference type="ARBA" id="ARBA00022826"/>
    </source>
</evidence>
<dbReference type="SUPFAM" id="SSF81324">
    <property type="entry name" value="Voltage-gated potassium channels"/>
    <property type="match status" value="1"/>
</dbReference>
<dbReference type="Gene3D" id="2.60.120.10">
    <property type="entry name" value="Jelly Rolls"/>
    <property type="match status" value="1"/>
</dbReference>
<evidence type="ECO:0000256" key="15">
    <source>
        <dbReference type="SAM" id="Phobius"/>
    </source>
</evidence>
<evidence type="ECO:0000256" key="12">
    <source>
        <dbReference type="ARBA" id="ARBA00023303"/>
    </source>
</evidence>
<sequence>MPARKGLLAPQNTFLDTIATRFDGTHSNFVLGNAQANGNPIVYCSDGFVDLTGYSRAQIMQKGCSCHFLYGPDTKDEHKQQIEKSLLSKMELKLEVIFYKKEGAPFWCLFDIVPIKNEKRDVVLFLASHKDITHTKMLEMNVNEECDSAALLGARFRAGSNAGMLGLGGLPGLGGPANGDGGDAEAGEGNNLDVPAGCNMGRRRSRAVLYQLSGHYKPEKGGVKTKLKLGNNFMHSTEAPFPEYKTQSIKKSRLILPHYGVFKGIWDWVILVATFYVALMVPYNAAFAKADRQTMVSDVIVEALFIVDILLNFRTTFVSRKGEVVSNSKQIAINYFRGWFALDLLAALPFDHLYASDLYDGEESHIHLVKLTRLLRLARLLQKIDRYSQHTAMILTLLMFSFTLAAHWLACIWYVIAVKEYEWFPESNIVLFTGWLQLLAERKNASVAILTTAETYSTALYFTFTSLTSVGFGNVSANTTAEKVFTIIMMLIGALMHAVVFGNVTAIIQRMYSRRSLYESKWRDLKDFVALHNMPKELKQRIEDYFQTSWSLSHGIDIYETLREFPEELRGDVSMHLHREILQLPIFEAASQGCLKLLSLHIKTNFCAPGEYLIHKGDALNYIYYLCNGSMEVIKDDMVVAILGKGDLVGSDINVHLVATSNGQMTATTNSAGQDVVVRSSSDIKALTYCDLKCIHMGGLVEVLRLYPEYQQQFANDIQHDLTFNLREGYENQESDIGPTFPLPSISEDDENREDGDCAGEQDKENGNGGGAGGAGAAAGGPMSASPSPHHSISRSPLLGMSSPRHQRLHQRGRSLITLRETNKRQRPLNMANSLDRGSFEEVEPLAEEDGSGGGKRPSLERLDSQVSTLHQDVAQLSVEVRNAISALQEMTYSSSAAMNSHGSLKFPPARSIPNISGVAAGQRLGLAAGCDVPLMDGNLAMAASEAAAMQRCLSHPPEVWGREMQLQPSIATVTAPSSKAASPASVEATTKTSRSCQTDFYRIDFPTFERFVLANPRLVLGLLGIEPAIKNEIELLQQKQTLQISPLNTIDECVSPLAVEPSLSSSKERLLGTQAPTAGRVYPPLDDENSNDFRWTMKHSASHQSCCKSTDALLSTEEQALVGQEQQQLHEQQQQQLLQQQQQQQQQPQRSKRSMRRSGSGGSNSSLSSSSSSSNCLVSQSTGNLTTTNASVHCSNSTHSVANTRRASWKLQHSRSGEYRRLSEANAEYSPPAKLPLAMPMTVAAAVGYGQDDEEESVELLGPRRGSRSSSVAMVDVGSGEPGNGNGIGIVTATNVTTGNTTNNGKQQRSRVLLGVNQAQAQTMSFRFSAGDADKLEKGLRGLPSTRSLRDPSVK</sequence>
<dbReference type="InterPro" id="IPR050818">
    <property type="entry name" value="KCNH_animal-type"/>
</dbReference>
<dbReference type="FunFam" id="3.30.450.20:FF:000001">
    <property type="entry name" value="Potassium voltage-gated channel subfamily H member 7"/>
    <property type="match status" value="1"/>
</dbReference>
<dbReference type="InterPro" id="IPR000595">
    <property type="entry name" value="cNMP-bd_dom"/>
</dbReference>
<keyword evidence="8 15" id="KW-1133">Transmembrane helix</keyword>
<dbReference type="FunFam" id="1.10.287.70:FF:000145">
    <property type="entry name" value="Eag-like K[+] channel, isoform B"/>
    <property type="match status" value="1"/>
</dbReference>
<name>A0A9C6SRZ8_DROAB</name>
<keyword evidence="2" id="KW-0813">Transport</keyword>
<dbReference type="PANTHER" id="PTHR10217:SF637">
    <property type="entry name" value="EAG-LIKE K[+] CHANNEL, ISOFORM A"/>
    <property type="match status" value="1"/>
</dbReference>
<evidence type="ECO:0000256" key="8">
    <source>
        <dbReference type="ARBA" id="ARBA00022989"/>
    </source>
</evidence>
<dbReference type="GO" id="GO:0005249">
    <property type="term" value="F:voltage-gated potassium channel activity"/>
    <property type="evidence" value="ECO:0007669"/>
    <property type="project" value="InterPro"/>
</dbReference>
<feature type="region of interest" description="Disordered" evidence="14">
    <location>
        <begin position="733"/>
        <end position="861"/>
    </location>
</feature>
<evidence type="ECO:0000256" key="1">
    <source>
        <dbReference type="ARBA" id="ARBA00004141"/>
    </source>
</evidence>
<dbReference type="CDD" id="cd00038">
    <property type="entry name" value="CAP_ED"/>
    <property type="match status" value="1"/>
</dbReference>
<dbReference type="RefSeq" id="XP_051860889.1">
    <property type="nucleotide sequence ID" value="XM_052004929.1"/>
</dbReference>
<dbReference type="SMART" id="SM00100">
    <property type="entry name" value="cNMP"/>
    <property type="match status" value="1"/>
</dbReference>
<evidence type="ECO:0000259" key="17">
    <source>
        <dbReference type="PROSITE" id="PS50112"/>
    </source>
</evidence>